<dbReference type="OrthoDB" id="64893at2759"/>
<dbReference type="InterPro" id="IPR004302">
    <property type="entry name" value="Cellulose/chitin-bd_N"/>
</dbReference>
<evidence type="ECO:0000313" key="10">
    <source>
        <dbReference type="EMBL" id="PFX27198.1"/>
    </source>
</evidence>
<dbReference type="PANTHER" id="PTHR36575:SF2">
    <property type="entry name" value="CHITIN-BINDING TYPE-4 DOMAIN-CONTAINING PROTEIN-RELATED"/>
    <property type="match status" value="1"/>
</dbReference>
<keyword evidence="3" id="KW-0186">Copper</keyword>
<feature type="domain" description="Chitin-binding type-4" evidence="9">
    <location>
        <begin position="53"/>
        <end position="240"/>
    </location>
</feature>
<evidence type="ECO:0000256" key="6">
    <source>
        <dbReference type="ARBA" id="ARBA00034311"/>
    </source>
</evidence>
<name>A0A2B4SF18_STYPI</name>
<accession>A0A2B4SF18</accession>
<dbReference type="EMBL" id="LSMT01000109">
    <property type="protein sequence ID" value="PFX27198.1"/>
    <property type="molecule type" value="Genomic_DNA"/>
</dbReference>
<evidence type="ECO:0000256" key="3">
    <source>
        <dbReference type="ARBA" id="ARBA00023008"/>
    </source>
</evidence>
<dbReference type="AlphaFoldDB" id="A0A2B4SF18"/>
<evidence type="ECO:0000259" key="9">
    <source>
        <dbReference type="Pfam" id="PF03067"/>
    </source>
</evidence>
<comment type="caution">
    <text evidence="10">The sequence shown here is derived from an EMBL/GenBank/DDBJ whole genome shotgun (WGS) entry which is preliminary data.</text>
</comment>
<comment type="similarity">
    <text evidence="6">Belongs to the polysaccharide monooxygenase AA13 family.</text>
</comment>
<evidence type="ECO:0000256" key="8">
    <source>
        <dbReference type="SAM" id="SignalP"/>
    </source>
</evidence>
<keyword evidence="11" id="KW-1185">Reference proteome</keyword>
<dbReference type="PANTHER" id="PTHR36575">
    <property type="entry name" value="BINDING PROTEIN, PUTATIVE (AFU_ORTHOLOGUE AFUA_1G14430)-RELATED"/>
    <property type="match status" value="1"/>
</dbReference>
<dbReference type="STRING" id="50429.A0A2B4SF18"/>
<evidence type="ECO:0000256" key="5">
    <source>
        <dbReference type="ARBA" id="ARBA00023180"/>
    </source>
</evidence>
<dbReference type="Pfam" id="PF03067">
    <property type="entry name" value="LPMO_10"/>
    <property type="match status" value="1"/>
</dbReference>
<protein>
    <recommendedName>
        <fullName evidence="9">Chitin-binding type-4 domain-containing protein</fullName>
    </recommendedName>
</protein>
<dbReference type="GO" id="GO:0046872">
    <property type="term" value="F:metal ion binding"/>
    <property type="evidence" value="ECO:0007669"/>
    <property type="project" value="UniProtKB-KW"/>
</dbReference>
<keyword evidence="5" id="KW-0325">Glycoprotein</keyword>
<dbReference type="InterPro" id="IPR052282">
    <property type="entry name" value="Starch-active_LPMO"/>
</dbReference>
<comment type="cofactor">
    <cofactor evidence="1">
        <name>Cu(2+)</name>
        <dbReference type="ChEBI" id="CHEBI:29036"/>
    </cofactor>
</comment>
<reference evidence="11" key="1">
    <citation type="journal article" date="2017" name="bioRxiv">
        <title>Comparative analysis of the genomes of Stylophora pistillata and Acropora digitifera provides evidence for extensive differences between species of corals.</title>
        <authorList>
            <person name="Voolstra C.R."/>
            <person name="Li Y."/>
            <person name="Liew Y.J."/>
            <person name="Baumgarten S."/>
            <person name="Zoccola D."/>
            <person name="Flot J.-F."/>
            <person name="Tambutte S."/>
            <person name="Allemand D."/>
            <person name="Aranda M."/>
        </authorList>
    </citation>
    <scope>NUCLEOTIDE SEQUENCE [LARGE SCALE GENOMIC DNA]</scope>
</reference>
<evidence type="ECO:0000256" key="1">
    <source>
        <dbReference type="ARBA" id="ARBA00001973"/>
    </source>
</evidence>
<evidence type="ECO:0000313" key="11">
    <source>
        <dbReference type="Proteomes" id="UP000225706"/>
    </source>
</evidence>
<evidence type="ECO:0000256" key="4">
    <source>
        <dbReference type="ARBA" id="ARBA00023157"/>
    </source>
</evidence>
<feature type="signal peptide" evidence="8">
    <location>
        <begin position="1"/>
        <end position="19"/>
    </location>
</feature>
<evidence type="ECO:0000256" key="2">
    <source>
        <dbReference type="ARBA" id="ARBA00022723"/>
    </source>
</evidence>
<keyword evidence="8" id="KW-0732">Signal</keyword>
<organism evidence="10 11">
    <name type="scientific">Stylophora pistillata</name>
    <name type="common">Smooth cauliflower coral</name>
    <dbReference type="NCBI Taxonomy" id="50429"/>
    <lineage>
        <taxon>Eukaryota</taxon>
        <taxon>Metazoa</taxon>
        <taxon>Cnidaria</taxon>
        <taxon>Anthozoa</taxon>
        <taxon>Hexacorallia</taxon>
        <taxon>Scleractinia</taxon>
        <taxon>Astrocoeniina</taxon>
        <taxon>Pocilloporidae</taxon>
        <taxon>Stylophora</taxon>
    </lineage>
</organism>
<dbReference type="Proteomes" id="UP000225706">
    <property type="component" value="Unassembled WGS sequence"/>
</dbReference>
<feature type="compositionally biased region" description="Low complexity" evidence="7">
    <location>
        <begin position="278"/>
        <end position="289"/>
    </location>
</feature>
<evidence type="ECO:0000256" key="7">
    <source>
        <dbReference type="SAM" id="MobiDB-lite"/>
    </source>
</evidence>
<feature type="chain" id="PRO_5013196929" description="Chitin-binding type-4 domain-containing protein" evidence="8">
    <location>
        <begin position="20"/>
        <end position="326"/>
    </location>
</feature>
<keyword evidence="4" id="KW-1015">Disulfide bond</keyword>
<proteinExistence type="inferred from homology"/>
<gene>
    <name evidence="10" type="ORF">AWC38_SpisGene8107</name>
</gene>
<feature type="region of interest" description="Disordered" evidence="7">
    <location>
        <begin position="248"/>
        <end position="291"/>
    </location>
</feature>
<keyword evidence="2" id="KW-0479">Metal-binding</keyword>
<sequence>MKDIVRLFATVSLIVVVAGRARMRDPAPQASAPQGVCKATGAYPRVPVVVAGHGRMIDPASRNSAWRFFSGRPRQYTDNELNCGGFSVQWNEPNNGKCGVCGDAYHDKSPKYVYPGKYASDVFITKTYKEGQTIDVVIDITSNHQGYFRFSLGKLVKRPITQEQLKYVLLQPDGSNTWQLHSSQNGKFTIKLDLPKGLTCDHCVLQWWWTVGNNWGCDENNNCGVGLGKKQETFVNCADIKIVSAGEPGATEAPNTNAPMTEKPNTEAPATKPPPTEGPGATAPSTTAPQGVCKATGQWTGDANMDAWCVRNCAQGYCPSTHCICA</sequence>